<dbReference type="Proteomes" id="UP000243359">
    <property type="component" value="Chromosome I"/>
</dbReference>
<feature type="signal peptide" evidence="11">
    <location>
        <begin position="1"/>
        <end position="22"/>
    </location>
</feature>
<dbReference type="OrthoDB" id="9795928at2"/>
<evidence type="ECO:0000256" key="3">
    <source>
        <dbReference type="ARBA" id="ARBA00022452"/>
    </source>
</evidence>
<organism evidence="14 15">
    <name type="scientific">Pseudomonas oryzae</name>
    <dbReference type="NCBI Taxonomy" id="1392877"/>
    <lineage>
        <taxon>Bacteria</taxon>
        <taxon>Pseudomonadati</taxon>
        <taxon>Pseudomonadota</taxon>
        <taxon>Gammaproteobacteria</taxon>
        <taxon>Pseudomonadales</taxon>
        <taxon>Pseudomonadaceae</taxon>
        <taxon>Pseudomonas</taxon>
    </lineage>
</organism>
<evidence type="ECO:0000313" key="15">
    <source>
        <dbReference type="Proteomes" id="UP000243359"/>
    </source>
</evidence>
<feature type="domain" description="TonB-dependent receptor-like beta-barrel" evidence="12">
    <location>
        <begin position="301"/>
        <end position="653"/>
    </location>
</feature>
<dbReference type="GO" id="GO:0009279">
    <property type="term" value="C:cell outer membrane"/>
    <property type="evidence" value="ECO:0007669"/>
    <property type="project" value="UniProtKB-SubCell"/>
</dbReference>
<evidence type="ECO:0000256" key="9">
    <source>
        <dbReference type="RuleBase" id="RU003357"/>
    </source>
</evidence>
<keyword evidence="4 8" id="KW-0812">Transmembrane</keyword>
<dbReference type="InterPro" id="IPR000531">
    <property type="entry name" value="Beta-barrel_TonB"/>
</dbReference>
<evidence type="ECO:0000256" key="4">
    <source>
        <dbReference type="ARBA" id="ARBA00022692"/>
    </source>
</evidence>
<proteinExistence type="inferred from homology"/>
<dbReference type="CDD" id="cd01347">
    <property type="entry name" value="ligand_gated_channel"/>
    <property type="match status" value="1"/>
</dbReference>
<dbReference type="InterPro" id="IPR012910">
    <property type="entry name" value="Plug_dom"/>
</dbReference>
<evidence type="ECO:0000256" key="6">
    <source>
        <dbReference type="ARBA" id="ARBA00023136"/>
    </source>
</evidence>
<comment type="similarity">
    <text evidence="8 9">Belongs to the TonB-dependent receptor family.</text>
</comment>
<dbReference type="EMBL" id="LT629751">
    <property type="protein sequence ID" value="SDS67453.1"/>
    <property type="molecule type" value="Genomic_DNA"/>
</dbReference>
<evidence type="ECO:0000256" key="7">
    <source>
        <dbReference type="ARBA" id="ARBA00023237"/>
    </source>
</evidence>
<feature type="chain" id="PRO_5009261818" evidence="11">
    <location>
        <begin position="23"/>
        <end position="684"/>
    </location>
</feature>
<dbReference type="Pfam" id="PF07715">
    <property type="entry name" value="Plug"/>
    <property type="match status" value="1"/>
</dbReference>
<evidence type="ECO:0000256" key="11">
    <source>
        <dbReference type="SAM" id="SignalP"/>
    </source>
</evidence>
<keyword evidence="2 8" id="KW-0813">Transport</keyword>
<evidence type="ECO:0000259" key="12">
    <source>
        <dbReference type="Pfam" id="PF00593"/>
    </source>
</evidence>
<dbReference type="PANTHER" id="PTHR30069">
    <property type="entry name" value="TONB-DEPENDENT OUTER MEMBRANE RECEPTOR"/>
    <property type="match status" value="1"/>
</dbReference>
<keyword evidence="5 9" id="KW-0798">TonB box</keyword>
<dbReference type="RefSeq" id="WP_090349109.1">
    <property type="nucleotide sequence ID" value="NZ_LT629751.1"/>
</dbReference>
<keyword evidence="6 8" id="KW-0472">Membrane</keyword>
<keyword evidence="7 8" id="KW-0998">Cell outer membrane</keyword>
<protein>
    <submittedName>
        <fullName evidence="14">Iron complex outermembrane recepter protein</fullName>
    </submittedName>
</protein>
<dbReference type="Gene3D" id="2.40.170.20">
    <property type="entry name" value="TonB-dependent receptor, beta-barrel domain"/>
    <property type="match status" value="1"/>
</dbReference>
<evidence type="ECO:0000256" key="5">
    <source>
        <dbReference type="ARBA" id="ARBA00023077"/>
    </source>
</evidence>
<dbReference type="InterPro" id="IPR039426">
    <property type="entry name" value="TonB-dep_rcpt-like"/>
</dbReference>
<evidence type="ECO:0000256" key="2">
    <source>
        <dbReference type="ARBA" id="ARBA00022448"/>
    </source>
</evidence>
<dbReference type="SUPFAM" id="SSF56935">
    <property type="entry name" value="Porins"/>
    <property type="match status" value="1"/>
</dbReference>
<accession>A0A1H1U527</accession>
<dbReference type="Pfam" id="PF00593">
    <property type="entry name" value="TonB_dep_Rec_b-barrel"/>
    <property type="match status" value="1"/>
</dbReference>
<dbReference type="InterPro" id="IPR036942">
    <property type="entry name" value="Beta-barrel_TonB_sf"/>
</dbReference>
<dbReference type="PROSITE" id="PS52016">
    <property type="entry name" value="TONB_DEPENDENT_REC_3"/>
    <property type="match status" value="1"/>
</dbReference>
<name>A0A1H1U527_9PSED</name>
<evidence type="ECO:0000256" key="10">
    <source>
        <dbReference type="SAM" id="MobiDB-lite"/>
    </source>
</evidence>
<dbReference type="AlphaFoldDB" id="A0A1H1U527"/>
<sequence>MNAIRHPLAWAIAMALSPAAVAEEVAPLELEYSVVSASALASDLQEMITPAVVLEDETLVRKRAATLGETLDGLPGVQAASFGAGASRPVIRGLDGGRVKVLSDGVDVLDASTVSQDHAVSVEPLLAERIEVLKGPATLLYGGGAIGGVVNVIDRKVPTQVPEKGYEGELELRANSVANEGAGLFGITAGAGNFALRVEGVKRQADDYEIPGAEGEQRSDKQAGSYNDTDSYSLGGSFIGARGYLGLAYSRQENRYGLLAHEHVDCHQDDALWHCGEHGHDEEEHEGEEEHHDEQGGAVPYISLKQDRWDLRGELSEPLPGFELARLRVGHSDYRHREIEEGATAALFDNQASEARLELTHRPLLGWHGVLGGQTTRRDFARLTAEHPMPQTLTRNHALFLLEEYLAGAWRYELGARHEWQDIDADSGAPDSAHAGTSLSAGAVWTFAPEYSLGVSLSRSQRLPSAEELYAFGPHAASRTIELGNPALEEETSHNLEVTLRKFAGATTFTLSAYRNQVDDFIYAADLGIDTESDYRVVEYRQADAVLTGVEGEVRRQFTHSFAASLFGDSVRGRLRDGGDLPRIPADRLGVRLEQRFSSALDGQLEFYRVQSQDRLAAFESATGGYNMLGAGLGYRGHLSQADYLLYLKADNLLDVEARQHASLIKDEVLLPGRNLTVGMRVTF</sequence>
<dbReference type="STRING" id="1392877.SAMN05216221_2348"/>
<dbReference type="GO" id="GO:0015344">
    <property type="term" value="F:siderophore uptake transmembrane transporter activity"/>
    <property type="evidence" value="ECO:0007669"/>
    <property type="project" value="TreeGrafter"/>
</dbReference>
<evidence type="ECO:0000313" key="14">
    <source>
        <dbReference type="EMBL" id="SDS67453.1"/>
    </source>
</evidence>
<gene>
    <name evidence="14" type="ORF">SAMN05216221_2348</name>
</gene>
<keyword evidence="15" id="KW-1185">Reference proteome</keyword>
<evidence type="ECO:0000256" key="1">
    <source>
        <dbReference type="ARBA" id="ARBA00004571"/>
    </source>
</evidence>
<feature type="region of interest" description="Disordered" evidence="10">
    <location>
        <begin position="208"/>
        <end position="227"/>
    </location>
</feature>
<dbReference type="GO" id="GO:0044718">
    <property type="term" value="P:siderophore transmembrane transport"/>
    <property type="evidence" value="ECO:0007669"/>
    <property type="project" value="TreeGrafter"/>
</dbReference>
<keyword evidence="11" id="KW-0732">Signal</keyword>
<keyword evidence="3 8" id="KW-1134">Transmembrane beta strand</keyword>
<reference evidence="15" key="1">
    <citation type="submission" date="2016-10" db="EMBL/GenBank/DDBJ databases">
        <authorList>
            <person name="Varghese N."/>
            <person name="Submissions S."/>
        </authorList>
    </citation>
    <scope>NUCLEOTIDE SEQUENCE [LARGE SCALE GENOMIC DNA]</scope>
    <source>
        <strain evidence="15">KCTC 32247</strain>
    </source>
</reference>
<dbReference type="InterPro" id="IPR037066">
    <property type="entry name" value="Plug_dom_sf"/>
</dbReference>
<evidence type="ECO:0000256" key="8">
    <source>
        <dbReference type="PROSITE-ProRule" id="PRU01360"/>
    </source>
</evidence>
<dbReference type="PANTHER" id="PTHR30069:SF40">
    <property type="entry name" value="TONB-DEPENDENT RECEPTOR NMB0964-RELATED"/>
    <property type="match status" value="1"/>
</dbReference>
<evidence type="ECO:0000259" key="13">
    <source>
        <dbReference type="Pfam" id="PF07715"/>
    </source>
</evidence>
<comment type="subcellular location">
    <subcellularLocation>
        <location evidence="1 8">Cell outer membrane</location>
        <topology evidence="1 8">Multi-pass membrane protein</topology>
    </subcellularLocation>
</comment>
<feature type="domain" description="TonB-dependent receptor plug" evidence="13">
    <location>
        <begin position="45"/>
        <end position="149"/>
    </location>
</feature>
<dbReference type="Gene3D" id="2.170.130.10">
    <property type="entry name" value="TonB-dependent receptor, plug domain"/>
    <property type="match status" value="1"/>
</dbReference>